<dbReference type="Proteomes" id="UP001385951">
    <property type="component" value="Unassembled WGS sequence"/>
</dbReference>
<dbReference type="SUPFAM" id="SSF55103">
    <property type="entry name" value="FAD-linked oxidases, C-terminal domain"/>
    <property type="match status" value="1"/>
</dbReference>
<name>A0AAW0G7W2_9APHY</name>
<dbReference type="EMBL" id="JASBNA010000013">
    <property type="protein sequence ID" value="KAK7687499.1"/>
    <property type="molecule type" value="Genomic_DNA"/>
</dbReference>
<dbReference type="Gene3D" id="3.30.465.10">
    <property type="match status" value="1"/>
</dbReference>
<dbReference type="GO" id="GO:0008720">
    <property type="term" value="F:D-lactate dehydrogenase (NAD+) activity"/>
    <property type="evidence" value="ECO:0007669"/>
    <property type="project" value="TreeGrafter"/>
</dbReference>
<dbReference type="InterPro" id="IPR004113">
    <property type="entry name" value="FAD-bd_oxidored_4_C"/>
</dbReference>
<dbReference type="PANTHER" id="PTHR11748">
    <property type="entry name" value="D-LACTATE DEHYDROGENASE"/>
    <property type="match status" value="1"/>
</dbReference>
<evidence type="ECO:0000256" key="1">
    <source>
        <dbReference type="ARBA" id="ARBA00001974"/>
    </source>
</evidence>
<evidence type="ECO:0000313" key="9">
    <source>
        <dbReference type="Proteomes" id="UP001385951"/>
    </source>
</evidence>
<evidence type="ECO:0000256" key="5">
    <source>
        <dbReference type="ARBA" id="ARBA00023002"/>
    </source>
</evidence>
<gene>
    <name evidence="8" type="ORF">QCA50_009376</name>
</gene>
<dbReference type="GO" id="GO:0050660">
    <property type="term" value="F:flavin adenine dinucleotide binding"/>
    <property type="evidence" value="ECO:0007669"/>
    <property type="project" value="InterPro"/>
</dbReference>
<accession>A0AAW0G7W2</accession>
<dbReference type="InterPro" id="IPR016169">
    <property type="entry name" value="FAD-bd_PCMH_sub2"/>
</dbReference>
<feature type="region of interest" description="Disordered" evidence="6">
    <location>
        <begin position="1"/>
        <end position="35"/>
    </location>
</feature>
<keyword evidence="4" id="KW-0274">FAD</keyword>
<dbReference type="Pfam" id="PF02913">
    <property type="entry name" value="FAD-oxidase_C"/>
    <property type="match status" value="1"/>
</dbReference>
<evidence type="ECO:0000313" key="8">
    <source>
        <dbReference type="EMBL" id="KAK7687499.1"/>
    </source>
</evidence>
<keyword evidence="9" id="KW-1185">Reference proteome</keyword>
<dbReference type="GO" id="GO:0005739">
    <property type="term" value="C:mitochondrion"/>
    <property type="evidence" value="ECO:0007669"/>
    <property type="project" value="TreeGrafter"/>
</dbReference>
<evidence type="ECO:0000256" key="3">
    <source>
        <dbReference type="ARBA" id="ARBA00022630"/>
    </source>
</evidence>
<comment type="caution">
    <text evidence="8">The sequence shown here is derived from an EMBL/GenBank/DDBJ whole genome shotgun (WGS) entry which is preliminary data.</text>
</comment>
<evidence type="ECO:0000259" key="7">
    <source>
        <dbReference type="Pfam" id="PF02913"/>
    </source>
</evidence>
<protein>
    <recommendedName>
        <fullName evidence="7">FAD-binding oxidoreductase/transferase type 4 C-terminal domain-containing protein</fullName>
    </recommendedName>
</protein>
<evidence type="ECO:0000256" key="4">
    <source>
        <dbReference type="ARBA" id="ARBA00022827"/>
    </source>
</evidence>
<proteinExistence type="inferred from homology"/>
<evidence type="ECO:0000256" key="2">
    <source>
        <dbReference type="ARBA" id="ARBA00008000"/>
    </source>
</evidence>
<dbReference type="InterPro" id="IPR016164">
    <property type="entry name" value="FAD-linked_Oxase-like_C"/>
</dbReference>
<keyword evidence="3" id="KW-0285">Flavoprotein</keyword>
<keyword evidence="5" id="KW-0560">Oxidoreductase</keyword>
<sequence>MFGPDPGMGASIGGMASTSATDGTVVKTRQRPRKSSAGYDTTRLFIGSEGTLGIITEITVKLHVKPKKEFVNIWLFPTIKDAAATALDIISKSGLKLNAIEIIDHTMASFVNQASGDDAKKFLETPTLIFKVGGNDENAIHEQVKIIEKIAKNHNLIRYEESHNDDDNQILWAARRNGLWSTFDFGSKILEDKNDVQIWTTDIAIQFQIWPPSSVKPMMT</sequence>
<comment type="cofactor">
    <cofactor evidence="1">
        <name>FAD</name>
        <dbReference type="ChEBI" id="CHEBI:57692"/>
    </cofactor>
</comment>
<dbReference type="GO" id="GO:1903457">
    <property type="term" value="P:lactate catabolic process"/>
    <property type="evidence" value="ECO:0007669"/>
    <property type="project" value="TreeGrafter"/>
</dbReference>
<organism evidence="8 9">
    <name type="scientific">Cerrena zonata</name>
    <dbReference type="NCBI Taxonomy" id="2478898"/>
    <lineage>
        <taxon>Eukaryota</taxon>
        <taxon>Fungi</taxon>
        <taxon>Dikarya</taxon>
        <taxon>Basidiomycota</taxon>
        <taxon>Agaricomycotina</taxon>
        <taxon>Agaricomycetes</taxon>
        <taxon>Polyporales</taxon>
        <taxon>Cerrenaceae</taxon>
        <taxon>Cerrena</taxon>
    </lineage>
</organism>
<dbReference type="PANTHER" id="PTHR11748:SF111">
    <property type="entry name" value="D-LACTATE DEHYDROGENASE, MITOCHONDRIAL-RELATED"/>
    <property type="match status" value="1"/>
</dbReference>
<feature type="domain" description="FAD-binding oxidoreductase/transferase type 4 C-terminal" evidence="7">
    <location>
        <begin position="66"/>
        <end position="190"/>
    </location>
</feature>
<dbReference type="AlphaFoldDB" id="A0AAW0G7W2"/>
<dbReference type="GO" id="GO:0004458">
    <property type="term" value="F:D-lactate dehydrogenase (cytochrome) activity"/>
    <property type="evidence" value="ECO:0007669"/>
    <property type="project" value="TreeGrafter"/>
</dbReference>
<comment type="similarity">
    <text evidence="2">Belongs to the FAD-binding oxidoreductase/transferase type 4 family.</text>
</comment>
<evidence type="ECO:0000256" key="6">
    <source>
        <dbReference type="SAM" id="MobiDB-lite"/>
    </source>
</evidence>
<reference evidence="8 9" key="1">
    <citation type="submission" date="2022-09" db="EMBL/GenBank/DDBJ databases">
        <authorList>
            <person name="Palmer J.M."/>
        </authorList>
    </citation>
    <scope>NUCLEOTIDE SEQUENCE [LARGE SCALE GENOMIC DNA]</scope>
    <source>
        <strain evidence="8 9">DSM 7382</strain>
    </source>
</reference>